<dbReference type="GO" id="GO:0004175">
    <property type="term" value="F:endopeptidase activity"/>
    <property type="evidence" value="ECO:0007669"/>
    <property type="project" value="TreeGrafter"/>
</dbReference>
<dbReference type="InterPro" id="IPR005151">
    <property type="entry name" value="Tail-specific_protease"/>
</dbReference>
<keyword evidence="6" id="KW-0812">Transmembrane</keyword>
<feature type="domain" description="PDZ" evidence="7">
    <location>
        <begin position="108"/>
        <end position="162"/>
    </location>
</feature>
<dbReference type="SMART" id="SM00228">
    <property type="entry name" value="PDZ"/>
    <property type="match status" value="1"/>
</dbReference>
<dbReference type="SMART" id="SM00245">
    <property type="entry name" value="TSPc"/>
    <property type="match status" value="1"/>
</dbReference>
<dbReference type="Proteomes" id="UP001056756">
    <property type="component" value="Chromosome"/>
</dbReference>
<dbReference type="Gene3D" id="2.30.42.10">
    <property type="match status" value="1"/>
</dbReference>
<evidence type="ECO:0000256" key="3">
    <source>
        <dbReference type="ARBA" id="ARBA00022801"/>
    </source>
</evidence>
<dbReference type="KEGG" id="plig:NAG76_12970"/>
<dbReference type="InterPro" id="IPR029045">
    <property type="entry name" value="ClpP/crotonase-like_dom_sf"/>
</dbReference>
<dbReference type="SUPFAM" id="SSF50156">
    <property type="entry name" value="PDZ domain-like"/>
    <property type="match status" value="1"/>
</dbReference>
<dbReference type="InterPro" id="IPR036365">
    <property type="entry name" value="PGBD-like_sf"/>
</dbReference>
<organism evidence="8 9">
    <name type="scientific">Candidatus Pristimantibacillus lignocellulolyticus</name>
    <dbReference type="NCBI Taxonomy" id="2994561"/>
    <lineage>
        <taxon>Bacteria</taxon>
        <taxon>Bacillati</taxon>
        <taxon>Bacillota</taxon>
        <taxon>Bacilli</taxon>
        <taxon>Bacillales</taxon>
        <taxon>Paenibacillaceae</taxon>
        <taxon>Candidatus Pristimantibacillus</taxon>
    </lineage>
</organism>
<dbReference type="Pfam" id="PF03572">
    <property type="entry name" value="Peptidase_S41"/>
    <property type="match status" value="1"/>
</dbReference>
<dbReference type="Pfam" id="PF01471">
    <property type="entry name" value="PG_binding_1"/>
    <property type="match status" value="1"/>
</dbReference>
<proteinExistence type="inferred from homology"/>
<keyword evidence="4 5" id="KW-0720">Serine protease</keyword>
<accession>A0A9J6Z9Y1</accession>
<name>A0A9J6Z9Y1_9BACL</name>
<evidence type="ECO:0000256" key="2">
    <source>
        <dbReference type="ARBA" id="ARBA00022670"/>
    </source>
</evidence>
<dbReference type="PROSITE" id="PS50106">
    <property type="entry name" value="PDZ"/>
    <property type="match status" value="1"/>
</dbReference>
<dbReference type="GO" id="GO:0030288">
    <property type="term" value="C:outer membrane-bounded periplasmic space"/>
    <property type="evidence" value="ECO:0007669"/>
    <property type="project" value="TreeGrafter"/>
</dbReference>
<dbReference type="GO" id="GO:0007165">
    <property type="term" value="P:signal transduction"/>
    <property type="evidence" value="ECO:0007669"/>
    <property type="project" value="TreeGrafter"/>
</dbReference>
<dbReference type="NCBIfam" id="TIGR00225">
    <property type="entry name" value="prc"/>
    <property type="match status" value="1"/>
</dbReference>
<evidence type="ECO:0000256" key="5">
    <source>
        <dbReference type="RuleBase" id="RU004404"/>
    </source>
</evidence>
<reference evidence="8" key="1">
    <citation type="submission" date="2022-05" db="EMBL/GenBank/DDBJ databases">
        <title>Novel bacterial taxa in a minimal lignocellulolytic consortium and its capacity to transform plastics disclosed by genome-resolved metagenomics.</title>
        <authorList>
            <person name="Rodriguez C.A.D."/>
            <person name="Diaz-Garcia L."/>
            <person name="Herrera K."/>
            <person name="Tarazona N.A."/>
            <person name="Sproer C."/>
            <person name="Overmann J."/>
            <person name="Jimenez D.J."/>
        </authorList>
    </citation>
    <scope>NUCLEOTIDE SEQUENCE</scope>
    <source>
        <strain evidence="8">MAG5</strain>
    </source>
</reference>
<gene>
    <name evidence="8" type="ORF">NAG76_12970</name>
</gene>
<dbReference type="InterPro" id="IPR036034">
    <property type="entry name" value="PDZ_sf"/>
</dbReference>
<dbReference type="CDD" id="cd07560">
    <property type="entry name" value="Peptidase_S41_CPP"/>
    <property type="match status" value="1"/>
</dbReference>
<dbReference type="Pfam" id="PF22694">
    <property type="entry name" value="CtpB_N-like"/>
    <property type="match status" value="1"/>
</dbReference>
<dbReference type="InterPro" id="IPR004447">
    <property type="entry name" value="Peptidase_S41A"/>
</dbReference>
<keyword evidence="2 5" id="KW-0645">Protease</keyword>
<dbReference type="SUPFAM" id="SSF52096">
    <property type="entry name" value="ClpP/crotonase"/>
    <property type="match status" value="1"/>
</dbReference>
<evidence type="ECO:0000313" key="8">
    <source>
        <dbReference type="EMBL" id="URN92760.1"/>
    </source>
</evidence>
<dbReference type="InterPro" id="IPR055210">
    <property type="entry name" value="CtpA/B_N"/>
</dbReference>
<dbReference type="GO" id="GO:0008236">
    <property type="term" value="F:serine-type peptidase activity"/>
    <property type="evidence" value="ECO:0007669"/>
    <property type="project" value="UniProtKB-KW"/>
</dbReference>
<dbReference type="PANTHER" id="PTHR32060">
    <property type="entry name" value="TAIL-SPECIFIC PROTEASE"/>
    <property type="match status" value="1"/>
</dbReference>
<dbReference type="InterPro" id="IPR002477">
    <property type="entry name" value="Peptidoglycan-bd-like"/>
</dbReference>
<evidence type="ECO:0000256" key="4">
    <source>
        <dbReference type="ARBA" id="ARBA00022825"/>
    </source>
</evidence>
<dbReference type="Gene3D" id="1.10.101.10">
    <property type="entry name" value="PGBD-like superfamily/PGBD"/>
    <property type="match status" value="1"/>
</dbReference>
<evidence type="ECO:0000259" key="7">
    <source>
        <dbReference type="PROSITE" id="PS50106"/>
    </source>
</evidence>
<keyword evidence="3 5" id="KW-0378">Hydrolase</keyword>
<dbReference type="InterPro" id="IPR001478">
    <property type="entry name" value="PDZ"/>
</dbReference>
<evidence type="ECO:0000256" key="1">
    <source>
        <dbReference type="ARBA" id="ARBA00009179"/>
    </source>
</evidence>
<dbReference type="InterPro" id="IPR036366">
    <property type="entry name" value="PGBDSf"/>
</dbReference>
<dbReference type="InterPro" id="IPR041489">
    <property type="entry name" value="PDZ_6"/>
</dbReference>
<feature type="transmembrane region" description="Helical" evidence="6">
    <location>
        <begin position="14"/>
        <end position="34"/>
    </location>
</feature>
<sequence>MEPFEKKASNTNKYVIIFVVIALVGGFWGGQAWAKRQYSVMDAEGFNLLQASYSKIQDKYLYGANSGELIDGAIAGMVSSLGDQYSQYLADEAGENYADSYNSNFYGIGTEVQQKDGKFFISVLVKDMPAEKVGLKPGDEIVTIDQQSVEGYTFNELLSKVRGKKGTSVVIGIKRGETITDFNIERAEIPVHTVSLKQLDNNIGMIAISRFTEATDVEFKEALASLTKDGDMKGLIIDLRSNPGGLLNQTVEIANVLVPNGKKILDVVYKNEEKTISFLSKQEEPFNIPIVVLVNQYSASASEVLAAALKESADARVVGVKTYGKGVVQSYEQFRSGSVLVLTEAEWKTPSGSGIHKIGVEPTDVVELPEYMNLKPISNGVELQLNSFGDDVIALQKMLLALGYSPSDNGLYDEATVQAVKQYESAKGIDVDGLYTDEVGNLLVEDIRSLLQANDYQLQKAEQLLKK</sequence>
<dbReference type="EMBL" id="CP097899">
    <property type="protein sequence ID" value="URN92760.1"/>
    <property type="molecule type" value="Genomic_DNA"/>
</dbReference>
<dbReference type="CDD" id="cd06782">
    <property type="entry name" value="cpPDZ_CPP-like"/>
    <property type="match status" value="1"/>
</dbReference>
<comment type="similarity">
    <text evidence="1 5">Belongs to the peptidase S41A family.</text>
</comment>
<evidence type="ECO:0000313" key="9">
    <source>
        <dbReference type="Proteomes" id="UP001056756"/>
    </source>
</evidence>
<dbReference type="Pfam" id="PF17820">
    <property type="entry name" value="PDZ_6"/>
    <property type="match status" value="1"/>
</dbReference>
<dbReference type="Gene3D" id="3.30.750.44">
    <property type="match status" value="1"/>
</dbReference>
<dbReference type="AlphaFoldDB" id="A0A9J6Z9Y1"/>
<protein>
    <submittedName>
        <fullName evidence="8">S41 family peptidase</fullName>
    </submittedName>
</protein>
<dbReference type="GO" id="GO:0006508">
    <property type="term" value="P:proteolysis"/>
    <property type="evidence" value="ECO:0007669"/>
    <property type="project" value="UniProtKB-KW"/>
</dbReference>
<dbReference type="Gene3D" id="3.90.226.10">
    <property type="entry name" value="2-enoyl-CoA Hydratase, Chain A, domain 1"/>
    <property type="match status" value="1"/>
</dbReference>
<keyword evidence="6" id="KW-0472">Membrane</keyword>
<dbReference type="SUPFAM" id="SSF47090">
    <property type="entry name" value="PGBD-like"/>
    <property type="match status" value="1"/>
</dbReference>
<keyword evidence="6" id="KW-1133">Transmembrane helix</keyword>
<dbReference type="PANTHER" id="PTHR32060:SF30">
    <property type="entry name" value="CARBOXY-TERMINAL PROCESSING PROTEASE CTPA"/>
    <property type="match status" value="1"/>
</dbReference>
<evidence type="ECO:0000256" key="6">
    <source>
        <dbReference type="SAM" id="Phobius"/>
    </source>
</evidence>